<evidence type="ECO:0000256" key="7">
    <source>
        <dbReference type="ARBA" id="ARBA00023136"/>
    </source>
</evidence>
<dbReference type="AlphaFoldDB" id="A0A1H7MYQ3"/>
<keyword evidence="4" id="KW-0997">Cell inner membrane</keyword>
<keyword evidence="3" id="KW-1003">Cell membrane</keyword>
<dbReference type="Proteomes" id="UP000199506">
    <property type="component" value="Unassembled WGS sequence"/>
</dbReference>
<evidence type="ECO:0000259" key="9">
    <source>
        <dbReference type="PROSITE" id="PS51012"/>
    </source>
</evidence>
<evidence type="ECO:0000313" key="11">
    <source>
        <dbReference type="Proteomes" id="UP000199506"/>
    </source>
</evidence>
<dbReference type="InterPro" id="IPR013525">
    <property type="entry name" value="ABC2_TM"/>
</dbReference>
<reference evidence="10 11" key="1">
    <citation type="submission" date="2016-10" db="EMBL/GenBank/DDBJ databases">
        <authorList>
            <person name="de Groot N.N."/>
        </authorList>
    </citation>
    <scope>NUCLEOTIDE SEQUENCE [LARGE SCALE GENOMIC DNA]</scope>
    <source>
        <strain evidence="10 11">DSM 11978</strain>
    </source>
</reference>
<accession>A0A1H7MYQ3</accession>
<dbReference type="InterPro" id="IPR047817">
    <property type="entry name" value="ABC2_TM_bact-type"/>
</dbReference>
<keyword evidence="5 8" id="KW-0812">Transmembrane</keyword>
<feature type="transmembrane region" description="Helical" evidence="8">
    <location>
        <begin position="101"/>
        <end position="127"/>
    </location>
</feature>
<dbReference type="EMBL" id="FOAK01000011">
    <property type="protein sequence ID" value="SEL15835.1"/>
    <property type="molecule type" value="Genomic_DNA"/>
</dbReference>
<dbReference type="PANTHER" id="PTHR30413">
    <property type="entry name" value="INNER MEMBRANE TRANSPORT PERMEASE"/>
    <property type="match status" value="1"/>
</dbReference>
<dbReference type="InterPro" id="IPR000412">
    <property type="entry name" value="ABC_2_transport"/>
</dbReference>
<feature type="transmembrane region" description="Helical" evidence="8">
    <location>
        <begin position="171"/>
        <end position="189"/>
    </location>
</feature>
<feature type="domain" description="ABC transmembrane type-2" evidence="9">
    <location>
        <begin position="29"/>
        <end position="251"/>
    </location>
</feature>
<name>A0A1H7MYQ3_9EURY</name>
<dbReference type="OrthoDB" id="74139at2157"/>
<dbReference type="Pfam" id="PF01061">
    <property type="entry name" value="ABC2_membrane"/>
    <property type="match status" value="1"/>
</dbReference>
<dbReference type="PROSITE" id="PS51012">
    <property type="entry name" value="ABC_TM2"/>
    <property type="match status" value="1"/>
</dbReference>
<keyword evidence="7 8" id="KW-0472">Membrane</keyword>
<evidence type="ECO:0000256" key="5">
    <source>
        <dbReference type="ARBA" id="ARBA00022692"/>
    </source>
</evidence>
<evidence type="ECO:0000256" key="3">
    <source>
        <dbReference type="ARBA" id="ARBA00022475"/>
    </source>
</evidence>
<evidence type="ECO:0000256" key="1">
    <source>
        <dbReference type="ARBA" id="ARBA00004429"/>
    </source>
</evidence>
<organism evidence="10 11">
    <name type="scientific">Methanobrevibacter gottschalkii</name>
    <dbReference type="NCBI Taxonomy" id="190974"/>
    <lineage>
        <taxon>Archaea</taxon>
        <taxon>Methanobacteriati</taxon>
        <taxon>Methanobacteriota</taxon>
        <taxon>Methanomada group</taxon>
        <taxon>Methanobacteria</taxon>
        <taxon>Methanobacteriales</taxon>
        <taxon>Methanobacteriaceae</taxon>
        <taxon>Methanobrevibacter</taxon>
    </lineage>
</organism>
<feature type="transmembrane region" description="Helical" evidence="8">
    <location>
        <begin position="139"/>
        <end position="164"/>
    </location>
</feature>
<dbReference type="PANTHER" id="PTHR30413:SF8">
    <property type="entry name" value="TRANSPORT PERMEASE PROTEIN"/>
    <property type="match status" value="1"/>
</dbReference>
<dbReference type="GO" id="GO:0015920">
    <property type="term" value="P:lipopolysaccharide transport"/>
    <property type="evidence" value="ECO:0007669"/>
    <property type="project" value="TreeGrafter"/>
</dbReference>
<gene>
    <name evidence="10" type="ORF">SAMN05216439_0079</name>
</gene>
<feature type="transmembrane region" description="Helical" evidence="8">
    <location>
        <begin position="226"/>
        <end position="248"/>
    </location>
</feature>
<evidence type="ECO:0000256" key="2">
    <source>
        <dbReference type="ARBA" id="ARBA00022448"/>
    </source>
</evidence>
<dbReference type="PRINTS" id="PR00164">
    <property type="entry name" value="ABC2TRNSPORT"/>
</dbReference>
<feature type="transmembrane region" description="Helical" evidence="8">
    <location>
        <begin position="28"/>
        <end position="53"/>
    </location>
</feature>
<proteinExistence type="predicted"/>
<evidence type="ECO:0000256" key="4">
    <source>
        <dbReference type="ARBA" id="ARBA00022519"/>
    </source>
</evidence>
<dbReference type="GO" id="GO:0140359">
    <property type="term" value="F:ABC-type transporter activity"/>
    <property type="evidence" value="ECO:0007669"/>
    <property type="project" value="InterPro"/>
</dbReference>
<protein>
    <submittedName>
        <fullName evidence="10">Lipopolysaccharide transport system permease protein</fullName>
    </submittedName>
</protein>
<sequence length="256" mass="29461">MILINENELFLLEEIVKRNFSSKYKDSVLGIFWSILRPLLMMILLTIIFSTLFRWDIMNYPVYLLSGRCIFDFFSASTNLCMYAIKGNKNILQKTAAPKHIFILGSVISEFMNFFITLIILIVVMIITNNPFYLNIIPLSIIPIISLLLLVTGIGLILSIVAVYFSDIQHLWGVFILGLMYASAIFYPMDIVPNPFHKYLVLNPLFWIIDQFRDLMLLGVIPNSSYIINSLLLSTIVLVFGVIVFVTYERFVALKF</sequence>
<keyword evidence="2" id="KW-0813">Transport</keyword>
<dbReference type="STRING" id="190974.SAMN05216439_0079"/>
<evidence type="ECO:0000256" key="8">
    <source>
        <dbReference type="SAM" id="Phobius"/>
    </source>
</evidence>
<evidence type="ECO:0000256" key="6">
    <source>
        <dbReference type="ARBA" id="ARBA00022989"/>
    </source>
</evidence>
<comment type="subcellular location">
    <subcellularLocation>
        <location evidence="1">Cell inner membrane</location>
        <topology evidence="1">Multi-pass membrane protein</topology>
    </subcellularLocation>
</comment>
<evidence type="ECO:0000313" key="10">
    <source>
        <dbReference type="EMBL" id="SEL15835.1"/>
    </source>
</evidence>
<feature type="transmembrane region" description="Helical" evidence="8">
    <location>
        <begin position="65"/>
        <end position="85"/>
    </location>
</feature>
<dbReference type="GO" id="GO:0043190">
    <property type="term" value="C:ATP-binding cassette (ABC) transporter complex"/>
    <property type="evidence" value="ECO:0007669"/>
    <property type="project" value="InterPro"/>
</dbReference>
<keyword evidence="6 8" id="KW-1133">Transmembrane helix</keyword>